<organism evidence="1 2">
    <name type="scientific">Xenorhabdus szentirmaii DSM 16338</name>
    <dbReference type="NCBI Taxonomy" id="1427518"/>
    <lineage>
        <taxon>Bacteria</taxon>
        <taxon>Pseudomonadati</taxon>
        <taxon>Pseudomonadota</taxon>
        <taxon>Gammaproteobacteria</taxon>
        <taxon>Enterobacterales</taxon>
        <taxon>Morganellaceae</taxon>
        <taxon>Xenorhabdus</taxon>
    </lineage>
</organism>
<accession>W1J293</accession>
<protein>
    <submittedName>
        <fullName evidence="1">Uncharacterized protein</fullName>
    </submittedName>
</protein>
<proteinExistence type="predicted"/>
<comment type="caution">
    <text evidence="1">The sequence shown here is derived from an EMBL/GenBank/DDBJ whole genome shotgun (WGS) entry which is preliminary data.</text>
</comment>
<evidence type="ECO:0000313" key="2">
    <source>
        <dbReference type="Proteomes" id="UP000019202"/>
    </source>
</evidence>
<dbReference type="Proteomes" id="UP000019202">
    <property type="component" value="Unassembled WGS sequence"/>
</dbReference>
<gene>
    <name evidence="1" type="ORF">XSR1_40010</name>
</gene>
<dbReference type="AlphaFoldDB" id="W1J293"/>
<dbReference type="EMBL" id="CBXF010000099">
    <property type="protein sequence ID" value="CDL83961.1"/>
    <property type="molecule type" value="Genomic_DNA"/>
</dbReference>
<reference evidence="1" key="1">
    <citation type="submission" date="2013-11" db="EMBL/GenBank/DDBJ databases">
        <title>Draft genome sequence and annotation of the entomopathogenic bacteria, Xenorhabdus cabanillasi strain JM26 and Xenorhabdus szentirmai strain DSM 16338.</title>
        <authorList>
            <person name="Gualtieri M."/>
            <person name="Ogier J.C."/>
            <person name="Pages S."/>
            <person name="Givaudan A."/>
            <person name="Gaudriault S."/>
        </authorList>
    </citation>
    <scope>NUCLEOTIDE SEQUENCE [LARGE SCALE GENOMIC DNA]</scope>
    <source>
        <strain evidence="1">DSM 16338</strain>
    </source>
</reference>
<evidence type="ECO:0000313" key="1">
    <source>
        <dbReference type="EMBL" id="CDL83961.1"/>
    </source>
</evidence>
<name>W1J293_9GAMM</name>
<sequence>MILPIKVHRLYGEYVKTTIWIKTIKYHKDINMAPALQTVR</sequence>
<dbReference type="STRING" id="1427518.XSR1_40010"/>
<keyword evidence="2" id="KW-1185">Reference proteome</keyword>